<comment type="caution">
    <text evidence="1">The sequence shown here is derived from an EMBL/GenBank/DDBJ whole genome shotgun (WGS) entry which is preliminary data.</text>
</comment>
<dbReference type="CDD" id="cd12952">
    <property type="entry name" value="MMP_ACEL2062"/>
    <property type="match status" value="1"/>
</dbReference>
<dbReference type="RefSeq" id="WP_146361594.1">
    <property type="nucleotide sequence ID" value="NZ_VOAL01000001.1"/>
</dbReference>
<protein>
    <recommendedName>
        <fullName evidence="3">Metallopeptidase family protein</fullName>
    </recommendedName>
</protein>
<dbReference type="SUPFAM" id="SSF55486">
    <property type="entry name" value="Metalloproteases ('zincins'), catalytic domain"/>
    <property type="match status" value="1"/>
</dbReference>
<evidence type="ECO:0000313" key="2">
    <source>
        <dbReference type="Proteomes" id="UP000326852"/>
    </source>
</evidence>
<sequence length="119" mass="13444">MNPDDFEACVEAALDSIPEDLSRAMNNVAVFIEDEYIPGPHEDPDTELLGVYEGTPLTERDSWWDAGSLPDRIVVFRGPLLRMCESRGEVVDEVRITVIHEVAHHFGIDDERLHELGWG</sequence>
<dbReference type="OrthoDB" id="9806895at2"/>
<dbReference type="InterPro" id="IPR038555">
    <property type="entry name" value="Zincin_1_sf"/>
</dbReference>
<evidence type="ECO:0000313" key="1">
    <source>
        <dbReference type="EMBL" id="KAD4060587.1"/>
    </source>
</evidence>
<dbReference type="Gene3D" id="3.30.2010.20">
    <property type="match status" value="1"/>
</dbReference>
<accession>A0A5N6MUF1</accession>
<dbReference type="InterPro" id="IPR010428">
    <property type="entry name" value="Zincin_1"/>
</dbReference>
<keyword evidence="2" id="KW-1185">Reference proteome</keyword>
<name>A0A5N6MUF1_9MICC</name>
<dbReference type="EMBL" id="VTFX01000001">
    <property type="protein sequence ID" value="KAD4060587.1"/>
    <property type="molecule type" value="Genomic_DNA"/>
</dbReference>
<dbReference type="Pfam" id="PF06262">
    <property type="entry name" value="Zincin_1"/>
    <property type="match status" value="1"/>
</dbReference>
<reference evidence="1 2" key="1">
    <citation type="submission" date="2019-08" db="EMBL/GenBank/DDBJ databases">
        <title>Arthrobacter sp. nov., isolated from plateau pika and Tibetan wild ass.</title>
        <authorList>
            <person name="Ge Y."/>
        </authorList>
    </citation>
    <scope>NUCLEOTIDE SEQUENCE [LARGE SCALE GENOMIC DNA]</scope>
    <source>
        <strain evidence="1 2">785</strain>
    </source>
</reference>
<proteinExistence type="predicted"/>
<dbReference type="Proteomes" id="UP000326852">
    <property type="component" value="Unassembled WGS sequence"/>
</dbReference>
<evidence type="ECO:0008006" key="3">
    <source>
        <dbReference type="Google" id="ProtNLM"/>
    </source>
</evidence>
<gene>
    <name evidence="1" type="ORF">GD627_00305</name>
</gene>
<dbReference type="AlphaFoldDB" id="A0A5N6MUF1"/>
<organism evidence="1 2">
    <name type="scientific">Arthrobacter yangruifuii</name>
    <dbReference type="NCBI Taxonomy" id="2606616"/>
    <lineage>
        <taxon>Bacteria</taxon>
        <taxon>Bacillati</taxon>
        <taxon>Actinomycetota</taxon>
        <taxon>Actinomycetes</taxon>
        <taxon>Micrococcales</taxon>
        <taxon>Micrococcaceae</taxon>
        <taxon>Arthrobacter</taxon>
    </lineage>
</organism>